<dbReference type="AlphaFoldDB" id="A0A0E9S8Q2"/>
<organism evidence="1">
    <name type="scientific">Anguilla anguilla</name>
    <name type="common">European freshwater eel</name>
    <name type="synonym">Muraena anguilla</name>
    <dbReference type="NCBI Taxonomy" id="7936"/>
    <lineage>
        <taxon>Eukaryota</taxon>
        <taxon>Metazoa</taxon>
        <taxon>Chordata</taxon>
        <taxon>Craniata</taxon>
        <taxon>Vertebrata</taxon>
        <taxon>Euteleostomi</taxon>
        <taxon>Actinopterygii</taxon>
        <taxon>Neopterygii</taxon>
        <taxon>Teleostei</taxon>
        <taxon>Anguilliformes</taxon>
        <taxon>Anguillidae</taxon>
        <taxon>Anguilla</taxon>
    </lineage>
</organism>
<reference evidence="1" key="1">
    <citation type="submission" date="2014-11" db="EMBL/GenBank/DDBJ databases">
        <authorList>
            <person name="Amaro Gonzalez C."/>
        </authorList>
    </citation>
    <scope>NUCLEOTIDE SEQUENCE</scope>
</reference>
<dbReference type="EMBL" id="GBXM01070818">
    <property type="protein sequence ID" value="JAH37759.1"/>
    <property type="molecule type" value="Transcribed_RNA"/>
</dbReference>
<proteinExistence type="predicted"/>
<evidence type="ECO:0000313" key="1">
    <source>
        <dbReference type="EMBL" id="JAH37759.1"/>
    </source>
</evidence>
<accession>A0A0E9S8Q2</accession>
<protein>
    <submittedName>
        <fullName evidence="1">Uncharacterized protein</fullName>
    </submittedName>
</protein>
<reference evidence="1" key="2">
    <citation type="journal article" date="2015" name="Fish Shellfish Immunol.">
        <title>Early steps in the European eel (Anguilla anguilla)-Vibrio vulnificus interaction in the gills: Role of the RtxA13 toxin.</title>
        <authorList>
            <person name="Callol A."/>
            <person name="Pajuelo D."/>
            <person name="Ebbesson L."/>
            <person name="Teles M."/>
            <person name="MacKenzie S."/>
            <person name="Amaro C."/>
        </authorList>
    </citation>
    <scope>NUCLEOTIDE SEQUENCE</scope>
</reference>
<name>A0A0E9S8Q2_ANGAN</name>
<sequence>MIKNIHYQECSRSAYLFLDHFHNRKERL</sequence>